<feature type="domain" description="CUB" evidence="10">
    <location>
        <begin position="531"/>
        <end position="645"/>
    </location>
</feature>
<dbReference type="PANTHER" id="PTHR10127:SF850">
    <property type="entry name" value="METALLOENDOPEPTIDASE"/>
    <property type="match status" value="1"/>
</dbReference>
<dbReference type="EC" id="3.4.24.-" evidence="9"/>
<evidence type="ECO:0000256" key="2">
    <source>
        <dbReference type="ARBA" id="ARBA00022723"/>
    </source>
</evidence>
<evidence type="ECO:0000256" key="7">
    <source>
        <dbReference type="PROSITE-ProRule" id="PRU00059"/>
    </source>
</evidence>
<dbReference type="CDD" id="cd00041">
    <property type="entry name" value="CUB"/>
    <property type="match status" value="1"/>
</dbReference>
<dbReference type="PANTHER" id="PTHR10127">
    <property type="entry name" value="DISCOIDIN, CUB, EGF, LAMININ , AND ZINC METALLOPROTEASE DOMAIN CONTAINING"/>
    <property type="match status" value="1"/>
</dbReference>
<sequence length="692" mass="77898">MKSGRPSFQSLENTDENQVPIARRLTAVLVEITFLSHTTLFQDTEEKEGELERHKRTVNNITSQQWRKGIIPFKFDPAIVAAHRSAAQYSMNLWSYWTGYRFYLWNKTIHADYRLGHNATLVFASGSAGCWSYIGRVISAGNQPLYCCGVVTCIHELGHTLGLYHEVNNPERGNMIRVNYDQIISDAVNNFNVVSPRASTYTYYDYTSMMHYGPMTFSLTGQHVLTFLDPDLEYLLELRAGGDTDLFYPAFEVQISLNLTGTICSGFTKVCYNGGYLSVVGGVCTCRCPVGLNTEDGCQSIEPKDTSLQTMSWPNEPFALLKPVEGCPPGFHSDGTVKRYKDYIGYNFLPKTSITFHAAGEFLLNYVREEFCVRDTTVRGDPANQADWSQVMIGSFCIHKAGGVCPRGFQEGYIQYDDYNITTSSGHLPDGVFSEPNATKMEFCCRTDNSSFRSLRLPNAVPFILYPKDSRDCVDVEGMFSIMESYFFFNTRNSSLDGKSGDAPYTRQPYSNIERYKELSLCYYYPYNQDCGGLIDVVEDTPLTITTPNYPNNYDNAKQCTWFVKGPEYAKLRLQFETFNVTRNADGTCEDTVEIRHTFPGHRGMRVCGDGFLKTIMTEANYLTLVLTTDEKNSLKGFKAIVDVITDAQLAYVSEGTNGIYSGSVNITKNFDVCVPWEDVAGKCDHHPFKAG</sequence>
<keyword evidence="4 8" id="KW-0862">Zinc</keyword>
<dbReference type="SMART" id="SM00042">
    <property type="entry name" value="CUB"/>
    <property type="match status" value="1"/>
</dbReference>
<feature type="active site" evidence="8">
    <location>
        <position position="156"/>
    </location>
</feature>
<reference evidence="12" key="2">
    <citation type="journal article" date="2021" name="Genome Biol. Evol.">
        <title>Developing a high-quality reference genome for a parasitic bivalve with doubly uniparental inheritance (Bivalvia: Unionida).</title>
        <authorList>
            <person name="Smith C.H."/>
        </authorList>
    </citation>
    <scope>NUCLEOTIDE SEQUENCE</scope>
    <source>
        <strain evidence="12">CHS0354</strain>
        <tissue evidence="12">Mantle</tissue>
    </source>
</reference>
<dbReference type="InterPro" id="IPR006026">
    <property type="entry name" value="Peptidase_Metallo"/>
</dbReference>
<reference evidence="12" key="3">
    <citation type="submission" date="2023-05" db="EMBL/GenBank/DDBJ databases">
        <authorList>
            <person name="Smith C.H."/>
        </authorList>
    </citation>
    <scope>NUCLEOTIDE SEQUENCE</scope>
    <source>
        <strain evidence="12">CHS0354</strain>
        <tissue evidence="12">Mantle</tissue>
    </source>
</reference>
<dbReference type="InterPro" id="IPR001506">
    <property type="entry name" value="Peptidase_M12A"/>
</dbReference>
<evidence type="ECO:0000256" key="1">
    <source>
        <dbReference type="ARBA" id="ARBA00022670"/>
    </source>
</evidence>
<dbReference type="GO" id="GO:0008270">
    <property type="term" value="F:zinc ion binding"/>
    <property type="evidence" value="ECO:0007669"/>
    <property type="project" value="UniProtKB-UniRule"/>
</dbReference>
<keyword evidence="1 8" id="KW-0645">Protease</keyword>
<evidence type="ECO:0000256" key="6">
    <source>
        <dbReference type="ARBA" id="ARBA00023157"/>
    </source>
</evidence>
<dbReference type="SUPFAM" id="SSF55486">
    <property type="entry name" value="Metalloproteases ('zincins'), catalytic domain"/>
    <property type="match status" value="1"/>
</dbReference>
<protein>
    <recommendedName>
        <fullName evidence="9">Metalloendopeptidase</fullName>
        <ecNumber evidence="9">3.4.24.-</ecNumber>
    </recommendedName>
</protein>
<feature type="domain" description="Peptidase M12A" evidence="11">
    <location>
        <begin position="56"/>
        <end position="265"/>
    </location>
</feature>
<evidence type="ECO:0000256" key="8">
    <source>
        <dbReference type="PROSITE-ProRule" id="PRU01211"/>
    </source>
</evidence>
<dbReference type="AlphaFoldDB" id="A0AAE0SSM1"/>
<feature type="binding site" evidence="8">
    <location>
        <position position="155"/>
    </location>
    <ligand>
        <name>Zn(2+)</name>
        <dbReference type="ChEBI" id="CHEBI:29105"/>
        <note>catalytic</note>
    </ligand>
</feature>
<proteinExistence type="predicted"/>
<dbReference type="InterPro" id="IPR035914">
    <property type="entry name" value="Sperma_CUB_dom_sf"/>
</dbReference>
<keyword evidence="2 8" id="KW-0479">Metal-binding</keyword>
<keyword evidence="5 8" id="KW-0482">Metalloprotease</keyword>
<dbReference type="Pfam" id="PF01400">
    <property type="entry name" value="Astacin"/>
    <property type="match status" value="1"/>
</dbReference>
<keyword evidence="3 8" id="KW-0378">Hydrolase</keyword>
<dbReference type="Proteomes" id="UP001195483">
    <property type="component" value="Unassembled WGS sequence"/>
</dbReference>
<evidence type="ECO:0000259" key="10">
    <source>
        <dbReference type="PROSITE" id="PS01180"/>
    </source>
</evidence>
<dbReference type="SMART" id="SM00235">
    <property type="entry name" value="ZnMc"/>
    <property type="match status" value="1"/>
</dbReference>
<dbReference type="SUPFAM" id="SSF49854">
    <property type="entry name" value="Spermadhesin, CUB domain"/>
    <property type="match status" value="1"/>
</dbReference>
<evidence type="ECO:0000256" key="5">
    <source>
        <dbReference type="ARBA" id="ARBA00023049"/>
    </source>
</evidence>
<dbReference type="GO" id="GO:0006508">
    <property type="term" value="P:proteolysis"/>
    <property type="evidence" value="ECO:0007669"/>
    <property type="project" value="UniProtKB-KW"/>
</dbReference>
<organism evidence="12 13">
    <name type="scientific">Potamilus streckersoni</name>
    <dbReference type="NCBI Taxonomy" id="2493646"/>
    <lineage>
        <taxon>Eukaryota</taxon>
        <taxon>Metazoa</taxon>
        <taxon>Spiralia</taxon>
        <taxon>Lophotrochozoa</taxon>
        <taxon>Mollusca</taxon>
        <taxon>Bivalvia</taxon>
        <taxon>Autobranchia</taxon>
        <taxon>Heteroconchia</taxon>
        <taxon>Palaeoheterodonta</taxon>
        <taxon>Unionida</taxon>
        <taxon>Unionoidea</taxon>
        <taxon>Unionidae</taxon>
        <taxon>Ambleminae</taxon>
        <taxon>Lampsilini</taxon>
        <taxon>Potamilus</taxon>
    </lineage>
</organism>
<evidence type="ECO:0000313" key="12">
    <source>
        <dbReference type="EMBL" id="KAK3596873.1"/>
    </source>
</evidence>
<feature type="binding site" evidence="8">
    <location>
        <position position="165"/>
    </location>
    <ligand>
        <name>Zn(2+)</name>
        <dbReference type="ChEBI" id="CHEBI:29105"/>
        <note>catalytic</note>
    </ligand>
</feature>
<accession>A0AAE0SSM1</accession>
<comment type="cofactor">
    <cofactor evidence="8 9">
        <name>Zn(2+)</name>
        <dbReference type="ChEBI" id="CHEBI:29105"/>
    </cofactor>
    <text evidence="8 9">Binds 1 zinc ion per subunit.</text>
</comment>
<dbReference type="EMBL" id="JAEAOA010001746">
    <property type="protein sequence ID" value="KAK3596873.1"/>
    <property type="molecule type" value="Genomic_DNA"/>
</dbReference>
<evidence type="ECO:0000313" key="13">
    <source>
        <dbReference type="Proteomes" id="UP001195483"/>
    </source>
</evidence>
<dbReference type="Gene3D" id="3.40.390.10">
    <property type="entry name" value="Collagenase (Catalytic Domain)"/>
    <property type="match status" value="1"/>
</dbReference>
<evidence type="ECO:0000256" key="3">
    <source>
        <dbReference type="ARBA" id="ARBA00022801"/>
    </source>
</evidence>
<dbReference type="InterPro" id="IPR031569">
    <property type="entry name" value="ApeC"/>
</dbReference>
<keyword evidence="13" id="KW-1185">Reference proteome</keyword>
<dbReference type="GO" id="GO:0004222">
    <property type="term" value="F:metalloendopeptidase activity"/>
    <property type="evidence" value="ECO:0007669"/>
    <property type="project" value="UniProtKB-UniRule"/>
</dbReference>
<evidence type="ECO:0000256" key="4">
    <source>
        <dbReference type="ARBA" id="ARBA00022833"/>
    </source>
</evidence>
<dbReference type="InterPro" id="IPR000859">
    <property type="entry name" value="CUB_dom"/>
</dbReference>
<dbReference type="Gene3D" id="2.60.120.290">
    <property type="entry name" value="Spermadhesin, CUB domain"/>
    <property type="match status" value="1"/>
</dbReference>
<reference evidence="12" key="1">
    <citation type="journal article" date="2021" name="Genome Biol. Evol.">
        <title>A High-Quality Reference Genome for a Parasitic Bivalve with Doubly Uniparental Inheritance (Bivalvia: Unionida).</title>
        <authorList>
            <person name="Smith C.H."/>
        </authorList>
    </citation>
    <scope>NUCLEOTIDE SEQUENCE</scope>
    <source>
        <strain evidence="12">CHS0354</strain>
    </source>
</reference>
<feature type="binding site" evidence="8">
    <location>
        <position position="159"/>
    </location>
    <ligand>
        <name>Zn(2+)</name>
        <dbReference type="ChEBI" id="CHEBI:29105"/>
        <note>catalytic</note>
    </ligand>
</feature>
<comment type="caution">
    <text evidence="7">Lacks conserved residue(s) required for the propagation of feature annotation.</text>
</comment>
<dbReference type="InterPro" id="IPR024079">
    <property type="entry name" value="MetalloPept_cat_dom_sf"/>
</dbReference>
<dbReference type="PRINTS" id="PR00480">
    <property type="entry name" value="ASTACIN"/>
</dbReference>
<dbReference type="PROSITE" id="PS51864">
    <property type="entry name" value="ASTACIN"/>
    <property type="match status" value="1"/>
</dbReference>
<gene>
    <name evidence="12" type="ORF">CHS0354_029051</name>
</gene>
<dbReference type="Pfam" id="PF16977">
    <property type="entry name" value="ApeC"/>
    <property type="match status" value="1"/>
</dbReference>
<evidence type="ECO:0000256" key="9">
    <source>
        <dbReference type="RuleBase" id="RU361183"/>
    </source>
</evidence>
<dbReference type="Pfam" id="PF00431">
    <property type="entry name" value="CUB"/>
    <property type="match status" value="1"/>
</dbReference>
<comment type="caution">
    <text evidence="12">The sequence shown here is derived from an EMBL/GenBank/DDBJ whole genome shotgun (WGS) entry which is preliminary data.</text>
</comment>
<evidence type="ECO:0000259" key="11">
    <source>
        <dbReference type="PROSITE" id="PS51864"/>
    </source>
</evidence>
<dbReference type="PROSITE" id="PS01180">
    <property type="entry name" value="CUB"/>
    <property type="match status" value="1"/>
</dbReference>
<name>A0AAE0SSM1_9BIVA</name>
<keyword evidence="6" id="KW-1015">Disulfide bond</keyword>